<dbReference type="EMBL" id="CAKJTG010000006">
    <property type="protein sequence ID" value="CAG9607632.1"/>
    <property type="molecule type" value="Genomic_DNA"/>
</dbReference>
<gene>
    <name evidence="1" type="ORF">NEOCIP111885_01324</name>
</gene>
<sequence>MVPWEDMDPSAQILFVEKKDDLNELVLKKDTYYDVSGYSSFLFVYEVNFHYSELRTKQLLEFLNENIREG</sequence>
<name>A0A9C7LA34_9BACI</name>
<evidence type="ECO:0000313" key="1">
    <source>
        <dbReference type="EMBL" id="CAG9607632.1"/>
    </source>
</evidence>
<organism evidence="1 2">
    <name type="scientific">Pseudoneobacillus rhizosphaerae</name>
    <dbReference type="NCBI Taxonomy" id="2880968"/>
    <lineage>
        <taxon>Bacteria</taxon>
        <taxon>Bacillati</taxon>
        <taxon>Bacillota</taxon>
        <taxon>Bacilli</taxon>
        <taxon>Bacillales</taxon>
        <taxon>Bacillaceae</taxon>
        <taxon>Pseudoneobacillus</taxon>
    </lineage>
</organism>
<keyword evidence="2" id="KW-1185">Reference proteome</keyword>
<comment type="caution">
    <text evidence="1">The sequence shown here is derived from an EMBL/GenBank/DDBJ whole genome shotgun (WGS) entry which is preliminary data.</text>
</comment>
<evidence type="ECO:0000313" key="2">
    <source>
        <dbReference type="Proteomes" id="UP000789845"/>
    </source>
</evidence>
<reference evidence="1" key="1">
    <citation type="submission" date="2021-10" db="EMBL/GenBank/DDBJ databases">
        <authorList>
            <person name="Criscuolo A."/>
        </authorList>
    </citation>
    <scope>NUCLEOTIDE SEQUENCE</scope>
    <source>
        <strain evidence="1">CIP111885</strain>
    </source>
</reference>
<dbReference type="Proteomes" id="UP000789845">
    <property type="component" value="Unassembled WGS sequence"/>
</dbReference>
<proteinExistence type="predicted"/>
<dbReference type="AlphaFoldDB" id="A0A9C7LA34"/>
<protein>
    <submittedName>
        <fullName evidence="1">Uncharacterized protein</fullName>
    </submittedName>
</protein>
<accession>A0A9C7LA34</accession>